<dbReference type="PANTHER" id="PTHR30514">
    <property type="entry name" value="GLUCOKINASE"/>
    <property type="match status" value="1"/>
</dbReference>
<proteinExistence type="predicted"/>
<name>A0ABT6AWB5_9BURK</name>
<evidence type="ECO:0000313" key="7">
    <source>
        <dbReference type="Proteomes" id="UP001216674"/>
    </source>
</evidence>
<evidence type="ECO:0000313" key="6">
    <source>
        <dbReference type="EMBL" id="MDF3836868.1"/>
    </source>
</evidence>
<keyword evidence="1" id="KW-0805">Transcription regulation</keyword>
<evidence type="ECO:0000259" key="5">
    <source>
        <dbReference type="PROSITE" id="PS51071"/>
    </source>
</evidence>
<dbReference type="Pfam" id="PF01418">
    <property type="entry name" value="HTH_6"/>
    <property type="match status" value="1"/>
</dbReference>
<dbReference type="InterPro" id="IPR001347">
    <property type="entry name" value="SIS_dom"/>
</dbReference>
<keyword evidence="3" id="KW-0324">Glycolysis</keyword>
<gene>
    <name evidence="6" type="ORF">P3W85_28540</name>
</gene>
<dbReference type="PROSITE" id="PS51071">
    <property type="entry name" value="HTH_RPIR"/>
    <property type="match status" value="1"/>
</dbReference>
<keyword evidence="4" id="KW-0804">Transcription</keyword>
<keyword evidence="2" id="KW-0238">DNA-binding</keyword>
<dbReference type="InterPro" id="IPR046348">
    <property type="entry name" value="SIS_dom_sf"/>
</dbReference>
<sequence length="282" mass="30670">MASPLQDKILELHDQLTESERRLAQVTLECLGNLAAYSATELAQKAGVSKATAGRFFRRLGYENFNEVRALVRDEGDRGSPLYELAGVQPPASSDMPFARHLANDLQNLAQTFERLDPADVERAISLCVGASRICIAGFRNGRVLAQYAWALLTQLRGGITLVPGAGLNLAEDLADLGDSDVLLVMDFRRRVTLLRPMVEHANRVGAKVIILTDPSATELPARSDVVLRCVNHGAAGFDSYVAAISLINHLGTSLALALGDAARHRLEEIESLHDHYGDLHQ</sequence>
<dbReference type="RefSeq" id="WP_276267216.1">
    <property type="nucleotide sequence ID" value="NZ_JARJLM010000464.1"/>
</dbReference>
<organism evidence="6 7">
    <name type="scientific">Cupriavidus basilensis</name>
    <dbReference type="NCBI Taxonomy" id="68895"/>
    <lineage>
        <taxon>Bacteria</taxon>
        <taxon>Pseudomonadati</taxon>
        <taxon>Pseudomonadota</taxon>
        <taxon>Betaproteobacteria</taxon>
        <taxon>Burkholderiales</taxon>
        <taxon>Burkholderiaceae</taxon>
        <taxon>Cupriavidus</taxon>
    </lineage>
</organism>
<comment type="caution">
    <text evidence="6">The sequence shown here is derived from an EMBL/GenBank/DDBJ whole genome shotgun (WGS) entry which is preliminary data.</text>
</comment>
<dbReference type="CDD" id="cd05013">
    <property type="entry name" value="SIS_RpiR"/>
    <property type="match status" value="1"/>
</dbReference>
<dbReference type="Pfam" id="PF01380">
    <property type="entry name" value="SIS"/>
    <property type="match status" value="1"/>
</dbReference>
<dbReference type="InterPro" id="IPR000281">
    <property type="entry name" value="HTH_RpiR"/>
</dbReference>
<evidence type="ECO:0000256" key="2">
    <source>
        <dbReference type="ARBA" id="ARBA00023125"/>
    </source>
</evidence>
<dbReference type="EMBL" id="JARJLM010000464">
    <property type="protein sequence ID" value="MDF3836868.1"/>
    <property type="molecule type" value="Genomic_DNA"/>
</dbReference>
<dbReference type="InterPro" id="IPR035472">
    <property type="entry name" value="RpiR-like_SIS"/>
</dbReference>
<dbReference type="InterPro" id="IPR047640">
    <property type="entry name" value="RpiR-like"/>
</dbReference>
<evidence type="ECO:0000256" key="4">
    <source>
        <dbReference type="ARBA" id="ARBA00023163"/>
    </source>
</evidence>
<evidence type="ECO:0000256" key="1">
    <source>
        <dbReference type="ARBA" id="ARBA00023015"/>
    </source>
</evidence>
<dbReference type="InterPro" id="IPR009057">
    <property type="entry name" value="Homeodomain-like_sf"/>
</dbReference>
<dbReference type="Gene3D" id="1.10.10.10">
    <property type="entry name" value="Winged helix-like DNA-binding domain superfamily/Winged helix DNA-binding domain"/>
    <property type="match status" value="1"/>
</dbReference>
<dbReference type="SUPFAM" id="SSF53697">
    <property type="entry name" value="SIS domain"/>
    <property type="match status" value="1"/>
</dbReference>
<dbReference type="Gene3D" id="3.40.50.10490">
    <property type="entry name" value="Glucose-6-phosphate isomerase like protein, domain 1"/>
    <property type="match status" value="1"/>
</dbReference>
<keyword evidence="7" id="KW-1185">Reference proteome</keyword>
<dbReference type="PANTHER" id="PTHR30514:SF18">
    <property type="entry name" value="RPIR-FAMILY TRANSCRIPTIONAL REGULATOR"/>
    <property type="match status" value="1"/>
</dbReference>
<reference evidence="6 7" key="1">
    <citation type="submission" date="2023-03" db="EMBL/GenBank/DDBJ databases">
        <title>Draft assemblies of triclosan tolerant bacteria isolated from returned activated sludge.</title>
        <authorList>
            <person name="Van Hamelsveld S."/>
        </authorList>
    </citation>
    <scope>NUCLEOTIDE SEQUENCE [LARGE SCALE GENOMIC DNA]</scope>
    <source>
        <strain evidence="6 7">GW210010_S58</strain>
    </source>
</reference>
<dbReference type="Proteomes" id="UP001216674">
    <property type="component" value="Unassembled WGS sequence"/>
</dbReference>
<dbReference type="InterPro" id="IPR036388">
    <property type="entry name" value="WH-like_DNA-bd_sf"/>
</dbReference>
<dbReference type="SUPFAM" id="SSF46689">
    <property type="entry name" value="Homeodomain-like"/>
    <property type="match status" value="1"/>
</dbReference>
<feature type="domain" description="HTH rpiR-type" evidence="5">
    <location>
        <begin position="3"/>
        <end position="79"/>
    </location>
</feature>
<protein>
    <submittedName>
        <fullName evidence="6">MurR/RpiR family transcriptional regulator</fullName>
    </submittedName>
</protein>
<accession>A0ABT6AWB5</accession>
<evidence type="ECO:0000256" key="3">
    <source>
        <dbReference type="ARBA" id="ARBA00023152"/>
    </source>
</evidence>